<comment type="caution">
    <text evidence="1">The sequence shown here is derived from an EMBL/GenBank/DDBJ whole genome shotgun (WGS) entry which is preliminary data.</text>
</comment>
<dbReference type="AlphaFoldDB" id="A0AAP4RAR7"/>
<dbReference type="RefSeq" id="WP_137962565.1">
    <property type="nucleotide sequence ID" value="NZ_JAUJQS010000059.1"/>
</dbReference>
<proteinExistence type="predicted"/>
<dbReference type="Proteomes" id="UP001172109">
    <property type="component" value="Unassembled WGS sequence"/>
</dbReference>
<protein>
    <submittedName>
        <fullName evidence="1">Uncharacterized protein</fullName>
    </submittedName>
</protein>
<reference evidence="1" key="1">
    <citation type="submission" date="2023-07" db="EMBL/GenBank/DDBJ databases">
        <title>A collection of bacterial strains from the Burkholderia cepacia Research Laboratory and Repository.</title>
        <authorList>
            <person name="Lipuma J."/>
            <person name="Spilker T."/>
            <person name="Caverly L."/>
        </authorList>
    </citation>
    <scope>NUCLEOTIDE SEQUENCE</scope>
    <source>
        <strain evidence="1">AU44979</strain>
    </source>
</reference>
<dbReference type="GeneID" id="99665007"/>
<evidence type="ECO:0000313" key="1">
    <source>
        <dbReference type="EMBL" id="MDN7570582.1"/>
    </source>
</evidence>
<evidence type="ECO:0000313" key="2">
    <source>
        <dbReference type="Proteomes" id="UP001172109"/>
    </source>
</evidence>
<sequence>MGRILGRVEYGVNAKEPNRFFIHCDTSGWSMPPLFAEPAAAWRVYDRDESGKALDAAVPKRSTIVRVIRKVLAHGRSFSANGEIYGEPQFGLATDDRLLYPLSRRFEENRRCFLKAGGVLHVAEEVDGGFSGYYDHPLCAERWDWSKDDQRIAFEELFDQPLDLCPRCVEALLAKSGCYDR</sequence>
<dbReference type="EMBL" id="JAUJQS010000059">
    <property type="protein sequence ID" value="MDN7570582.1"/>
    <property type="molecule type" value="Genomic_DNA"/>
</dbReference>
<accession>A0AAP4RAR7</accession>
<name>A0AAP4RAR7_9BURK</name>
<gene>
    <name evidence="1" type="ORF">QZM56_39555</name>
</gene>
<organism evidence="1 2">
    <name type="scientific">Burkholderia contaminans</name>
    <dbReference type="NCBI Taxonomy" id="488447"/>
    <lineage>
        <taxon>Bacteria</taxon>
        <taxon>Pseudomonadati</taxon>
        <taxon>Pseudomonadota</taxon>
        <taxon>Betaproteobacteria</taxon>
        <taxon>Burkholderiales</taxon>
        <taxon>Burkholderiaceae</taxon>
        <taxon>Burkholderia</taxon>
        <taxon>Burkholderia cepacia complex</taxon>
    </lineage>
</organism>